<dbReference type="OrthoDB" id="9794212at2"/>
<evidence type="ECO:0000256" key="9">
    <source>
        <dbReference type="ARBA" id="ARBA00048138"/>
    </source>
</evidence>
<dbReference type="InterPro" id="IPR050582">
    <property type="entry name" value="HAD-like_SerB"/>
</dbReference>
<comment type="cofactor">
    <cofactor evidence="1">
        <name>Mg(2+)</name>
        <dbReference type="ChEBI" id="CHEBI:18420"/>
    </cofactor>
</comment>
<evidence type="ECO:0000313" key="11">
    <source>
        <dbReference type="EMBL" id="PKR81711.1"/>
    </source>
</evidence>
<dbReference type="PANTHER" id="PTHR43344">
    <property type="entry name" value="PHOSPHOSERINE PHOSPHATASE"/>
    <property type="match status" value="1"/>
</dbReference>
<evidence type="ECO:0000256" key="3">
    <source>
        <dbReference type="ARBA" id="ARBA00012640"/>
    </source>
</evidence>
<gene>
    <name evidence="11" type="ORF">CW751_04070</name>
</gene>
<dbReference type="RefSeq" id="WP_101333725.1">
    <property type="nucleotide sequence ID" value="NZ_PJNI01000002.1"/>
</dbReference>
<evidence type="ECO:0000256" key="8">
    <source>
        <dbReference type="ARBA" id="ARBA00023299"/>
    </source>
</evidence>
<comment type="caution">
    <text evidence="11">The sequence shown here is derived from an EMBL/GenBank/DDBJ whole genome shotgun (WGS) entry which is preliminary data.</text>
</comment>
<evidence type="ECO:0000256" key="5">
    <source>
        <dbReference type="ARBA" id="ARBA00022723"/>
    </source>
</evidence>
<dbReference type="EC" id="3.1.3.3" evidence="3"/>
<proteinExistence type="predicted"/>
<dbReference type="Gene3D" id="1.10.150.210">
    <property type="entry name" value="Phosphoserine phosphatase, domain 2"/>
    <property type="match status" value="1"/>
</dbReference>
<dbReference type="SUPFAM" id="SSF56784">
    <property type="entry name" value="HAD-like"/>
    <property type="match status" value="1"/>
</dbReference>
<evidence type="ECO:0000256" key="7">
    <source>
        <dbReference type="ARBA" id="ARBA00022842"/>
    </source>
</evidence>
<organism evidence="11 12">
    <name type="scientific">Brumimicrobium salinarum</name>
    <dbReference type="NCBI Taxonomy" id="2058658"/>
    <lineage>
        <taxon>Bacteria</taxon>
        <taxon>Pseudomonadati</taxon>
        <taxon>Bacteroidota</taxon>
        <taxon>Flavobacteriia</taxon>
        <taxon>Flavobacteriales</taxon>
        <taxon>Crocinitomicaceae</taxon>
        <taxon>Brumimicrobium</taxon>
    </lineage>
</organism>
<evidence type="ECO:0000313" key="12">
    <source>
        <dbReference type="Proteomes" id="UP000236654"/>
    </source>
</evidence>
<dbReference type="InterPro" id="IPR036412">
    <property type="entry name" value="HAD-like_sf"/>
</dbReference>
<comment type="catalytic activity">
    <reaction evidence="10">
        <text>O-phospho-D-serine + H2O = D-serine + phosphate</text>
        <dbReference type="Rhea" id="RHEA:24873"/>
        <dbReference type="ChEBI" id="CHEBI:15377"/>
        <dbReference type="ChEBI" id="CHEBI:35247"/>
        <dbReference type="ChEBI" id="CHEBI:43474"/>
        <dbReference type="ChEBI" id="CHEBI:58680"/>
        <dbReference type="EC" id="3.1.3.3"/>
    </reaction>
</comment>
<dbReference type="NCBIfam" id="TIGR01488">
    <property type="entry name" value="HAD-SF-IB"/>
    <property type="match status" value="1"/>
</dbReference>
<comment type="catalytic activity">
    <reaction evidence="9">
        <text>O-phospho-L-serine + H2O = L-serine + phosphate</text>
        <dbReference type="Rhea" id="RHEA:21208"/>
        <dbReference type="ChEBI" id="CHEBI:15377"/>
        <dbReference type="ChEBI" id="CHEBI:33384"/>
        <dbReference type="ChEBI" id="CHEBI:43474"/>
        <dbReference type="ChEBI" id="CHEBI:57524"/>
        <dbReference type="EC" id="3.1.3.3"/>
    </reaction>
</comment>
<keyword evidence="7" id="KW-0460">Magnesium</keyword>
<dbReference type="Gene3D" id="3.40.50.1000">
    <property type="entry name" value="HAD superfamily/HAD-like"/>
    <property type="match status" value="1"/>
</dbReference>
<dbReference type="AlphaFoldDB" id="A0A2I0R542"/>
<keyword evidence="12" id="KW-1185">Reference proteome</keyword>
<name>A0A2I0R542_9FLAO</name>
<dbReference type="InterPro" id="IPR023214">
    <property type="entry name" value="HAD_sf"/>
</dbReference>
<protein>
    <recommendedName>
        <fullName evidence="3">phosphoserine phosphatase</fullName>
        <ecNumber evidence="3">3.1.3.3</ecNumber>
    </recommendedName>
</protein>
<dbReference type="EMBL" id="PJNI01000002">
    <property type="protein sequence ID" value="PKR81711.1"/>
    <property type="molecule type" value="Genomic_DNA"/>
</dbReference>
<evidence type="ECO:0000256" key="10">
    <source>
        <dbReference type="ARBA" id="ARBA00048523"/>
    </source>
</evidence>
<evidence type="ECO:0000256" key="1">
    <source>
        <dbReference type="ARBA" id="ARBA00001946"/>
    </source>
</evidence>
<evidence type="ECO:0000256" key="6">
    <source>
        <dbReference type="ARBA" id="ARBA00022801"/>
    </source>
</evidence>
<dbReference type="GO" id="GO:0005737">
    <property type="term" value="C:cytoplasm"/>
    <property type="evidence" value="ECO:0007669"/>
    <property type="project" value="TreeGrafter"/>
</dbReference>
<evidence type="ECO:0000256" key="2">
    <source>
        <dbReference type="ARBA" id="ARBA00005135"/>
    </source>
</evidence>
<keyword evidence="8" id="KW-0718">Serine biosynthesis</keyword>
<dbReference type="GO" id="GO:0006564">
    <property type="term" value="P:L-serine biosynthetic process"/>
    <property type="evidence" value="ECO:0007669"/>
    <property type="project" value="UniProtKB-KW"/>
</dbReference>
<keyword evidence="5" id="KW-0479">Metal-binding</keyword>
<reference evidence="11 12" key="1">
    <citation type="submission" date="2017-12" db="EMBL/GenBank/DDBJ databases">
        <title>The draft genome sequence of Brumimicrobium saltpan LHR20.</title>
        <authorList>
            <person name="Do Z.-J."/>
            <person name="Luo H.-R."/>
        </authorList>
    </citation>
    <scope>NUCLEOTIDE SEQUENCE [LARGE SCALE GENOMIC DNA]</scope>
    <source>
        <strain evidence="11 12">LHR20</strain>
    </source>
</reference>
<dbReference type="Pfam" id="PF12710">
    <property type="entry name" value="HAD"/>
    <property type="match status" value="1"/>
</dbReference>
<evidence type="ECO:0000256" key="4">
    <source>
        <dbReference type="ARBA" id="ARBA00022605"/>
    </source>
</evidence>
<dbReference type="GO" id="GO:0000287">
    <property type="term" value="F:magnesium ion binding"/>
    <property type="evidence" value="ECO:0007669"/>
    <property type="project" value="TreeGrafter"/>
</dbReference>
<dbReference type="Proteomes" id="UP000236654">
    <property type="component" value="Unassembled WGS sequence"/>
</dbReference>
<keyword evidence="4" id="KW-0028">Amino-acid biosynthesis</keyword>
<comment type="pathway">
    <text evidence="2">Amino-acid biosynthesis; L-serine biosynthesis; L-serine from 3-phospho-D-glycerate: step 3/3.</text>
</comment>
<keyword evidence="6 11" id="KW-0378">Hydrolase</keyword>
<dbReference type="GO" id="GO:0036424">
    <property type="term" value="F:L-phosphoserine phosphatase activity"/>
    <property type="evidence" value="ECO:0007669"/>
    <property type="project" value="TreeGrafter"/>
</dbReference>
<sequence length="201" mass="22648">MKTAFCFDLDGTVTKQEILPLISKEVELHEEISLLTQLTLDGLIAFQTSFKLRVKLLSTIPISKVAEVVDKVILDENIVKFIHENKENCFIVTGNLDVWVKNIIETKLQCKFYSSVAEFQGDQLTGITKVLDKAHAIKEIRKDYDRIIAIGDSMNDCSMFQKADIGIAYGGTHNPVNSLVKLSNFVTFDAQSLTRTLQNYK</sequence>
<accession>A0A2I0R542</accession>
<dbReference type="PANTHER" id="PTHR43344:SF2">
    <property type="entry name" value="PHOSPHOSERINE PHOSPHATASE"/>
    <property type="match status" value="1"/>
</dbReference>